<dbReference type="InterPro" id="IPR011010">
    <property type="entry name" value="DNA_brk_join_enz"/>
</dbReference>
<dbReference type="CDD" id="cd00397">
    <property type="entry name" value="DNA_BRE_C"/>
    <property type="match status" value="1"/>
</dbReference>
<feature type="domain" description="Tyr recombinase" evidence="4">
    <location>
        <begin position="185"/>
        <end position="386"/>
    </location>
</feature>
<dbReference type="SUPFAM" id="SSF56349">
    <property type="entry name" value="DNA breaking-rejoining enzymes"/>
    <property type="match status" value="1"/>
</dbReference>
<keyword evidence="6" id="KW-1185">Reference proteome</keyword>
<evidence type="ECO:0000259" key="4">
    <source>
        <dbReference type="PROSITE" id="PS51898"/>
    </source>
</evidence>
<accession>A0ABP8J6X1</accession>
<dbReference type="Gene3D" id="1.10.443.10">
    <property type="entry name" value="Intergrase catalytic core"/>
    <property type="match status" value="1"/>
</dbReference>
<dbReference type="Pfam" id="PF00589">
    <property type="entry name" value="Phage_integrase"/>
    <property type="match status" value="1"/>
</dbReference>
<keyword evidence="3" id="KW-0233">DNA recombination</keyword>
<keyword evidence="2" id="KW-0238">DNA-binding</keyword>
<proteinExistence type="inferred from homology"/>
<evidence type="ECO:0000256" key="3">
    <source>
        <dbReference type="ARBA" id="ARBA00023172"/>
    </source>
</evidence>
<reference evidence="6" key="1">
    <citation type="journal article" date="2019" name="Int. J. Syst. Evol. Microbiol.">
        <title>The Global Catalogue of Microorganisms (GCM) 10K type strain sequencing project: providing services to taxonomists for standard genome sequencing and annotation.</title>
        <authorList>
            <consortium name="The Broad Institute Genomics Platform"/>
            <consortium name="The Broad Institute Genome Sequencing Center for Infectious Disease"/>
            <person name="Wu L."/>
            <person name="Ma J."/>
        </authorList>
    </citation>
    <scope>NUCLEOTIDE SEQUENCE [LARGE SCALE GENOMIC DNA]</scope>
    <source>
        <strain evidence="6">JCM 17688</strain>
    </source>
</reference>
<dbReference type="InterPro" id="IPR013762">
    <property type="entry name" value="Integrase-like_cat_sf"/>
</dbReference>
<dbReference type="Gene3D" id="1.10.150.130">
    <property type="match status" value="1"/>
</dbReference>
<dbReference type="EMBL" id="BAABFR010000008">
    <property type="protein sequence ID" value="GAA4386093.1"/>
    <property type="molecule type" value="Genomic_DNA"/>
</dbReference>
<dbReference type="PROSITE" id="PS51898">
    <property type="entry name" value="TYR_RECOMBINASE"/>
    <property type="match status" value="1"/>
</dbReference>
<dbReference type="Proteomes" id="UP001500635">
    <property type="component" value="Unassembled WGS sequence"/>
</dbReference>
<evidence type="ECO:0000256" key="1">
    <source>
        <dbReference type="ARBA" id="ARBA00008857"/>
    </source>
</evidence>
<name>A0ABP8J6X1_9ACTN</name>
<sequence>MARPKLEIGTYGEIAVKEESPGSWRATARYRDLDGTTRLVKAYGQSESKAKAALKSKLKKRRRGPGGVDAELTPDSTVAELLKHWLSVCESEYAAAVRAGGHPVKSEGTIFHYRRCAEKVVIPALGENTLRELSTPRVDRFLRELEGNVKMARTVLSQACTFAIRYGAMEYSPVLAAFKPPRSTRRPRALTPDEAVLIRDRIVAWQRAKHHGPRRGSDRLELFDLLLATGCRIGEVLALDWSDVHGLDDGGPVTLRVGWHLDFKNRRVPLRKGNADPITLTVASLGVDALRRQRARGLPWDLVFPSSVGTPQQESNVYRNWRAARGEDLDWIKTHTLRKTVVTAVERRLGLEAAARQAGHASTEVTRMHYVERNQIVPDHTAALDEFSLRFRSVGTEGTEKAG</sequence>
<protein>
    <submittedName>
        <fullName evidence="5">Tyrosine-type recombinase/integrase</fullName>
    </submittedName>
</protein>
<comment type="caution">
    <text evidence="5">The sequence shown here is derived from an EMBL/GenBank/DDBJ whole genome shotgun (WGS) entry which is preliminary data.</text>
</comment>
<dbReference type="InterPro" id="IPR050090">
    <property type="entry name" value="Tyrosine_recombinase_XerCD"/>
</dbReference>
<organism evidence="5 6">
    <name type="scientific">Tsukamurella soli</name>
    <dbReference type="NCBI Taxonomy" id="644556"/>
    <lineage>
        <taxon>Bacteria</taxon>
        <taxon>Bacillati</taxon>
        <taxon>Actinomycetota</taxon>
        <taxon>Actinomycetes</taxon>
        <taxon>Mycobacteriales</taxon>
        <taxon>Tsukamurellaceae</taxon>
        <taxon>Tsukamurella</taxon>
    </lineage>
</organism>
<dbReference type="RefSeq" id="WP_344991439.1">
    <property type="nucleotide sequence ID" value="NZ_BAABFR010000008.1"/>
</dbReference>
<dbReference type="InterPro" id="IPR002104">
    <property type="entry name" value="Integrase_catalytic"/>
</dbReference>
<evidence type="ECO:0000313" key="5">
    <source>
        <dbReference type="EMBL" id="GAA4386093.1"/>
    </source>
</evidence>
<evidence type="ECO:0000256" key="2">
    <source>
        <dbReference type="ARBA" id="ARBA00023125"/>
    </source>
</evidence>
<dbReference type="PANTHER" id="PTHR30349">
    <property type="entry name" value="PHAGE INTEGRASE-RELATED"/>
    <property type="match status" value="1"/>
</dbReference>
<dbReference type="InterPro" id="IPR010998">
    <property type="entry name" value="Integrase_recombinase_N"/>
</dbReference>
<evidence type="ECO:0000313" key="6">
    <source>
        <dbReference type="Proteomes" id="UP001500635"/>
    </source>
</evidence>
<comment type="similarity">
    <text evidence="1">Belongs to the 'phage' integrase family.</text>
</comment>
<dbReference type="PANTHER" id="PTHR30349:SF41">
    <property type="entry name" value="INTEGRASE_RECOMBINASE PROTEIN MJ0367-RELATED"/>
    <property type="match status" value="1"/>
</dbReference>
<gene>
    <name evidence="5" type="ORF">GCM10023147_08900</name>
</gene>